<dbReference type="PANTHER" id="PTHR43918">
    <property type="entry name" value="ACETYLCHOLINESTERASE"/>
    <property type="match status" value="1"/>
</dbReference>
<dbReference type="Proteomes" id="UP000009328">
    <property type="component" value="Unassembled WGS sequence"/>
</dbReference>
<organism evidence="7 8">
    <name type="scientific">Wickerhamomyces ciferrii (strain ATCC 14091 / BCRC 22168 / CBS 111 / JCM 3599 / NBRC 0793 / NRRL Y-1031 F-60-10)</name>
    <name type="common">Yeast</name>
    <name type="synonym">Pichia ciferrii</name>
    <dbReference type="NCBI Taxonomy" id="1206466"/>
    <lineage>
        <taxon>Eukaryota</taxon>
        <taxon>Fungi</taxon>
        <taxon>Dikarya</taxon>
        <taxon>Ascomycota</taxon>
        <taxon>Saccharomycotina</taxon>
        <taxon>Saccharomycetes</taxon>
        <taxon>Phaffomycetales</taxon>
        <taxon>Wickerhamomycetaceae</taxon>
        <taxon>Wickerhamomyces</taxon>
    </lineage>
</organism>
<dbReference type="PANTHER" id="PTHR43918:SF4">
    <property type="entry name" value="CARBOXYLIC ESTER HYDROLASE"/>
    <property type="match status" value="1"/>
</dbReference>
<dbReference type="GO" id="GO:0016042">
    <property type="term" value="P:lipid catabolic process"/>
    <property type="evidence" value="ECO:0007669"/>
    <property type="project" value="UniProtKB-KW"/>
</dbReference>
<dbReference type="ESTHER" id="wiccf-k0kn23">
    <property type="family name" value="Fungal_carboxylesterase_lipase"/>
</dbReference>
<protein>
    <recommendedName>
        <fullName evidence="5">Carboxylic ester hydrolase</fullName>
        <ecNumber evidence="5">3.1.1.-</ecNumber>
    </recommendedName>
</protein>
<dbReference type="EC" id="3.1.1.-" evidence="5"/>
<evidence type="ECO:0000259" key="6">
    <source>
        <dbReference type="Pfam" id="PF00135"/>
    </source>
</evidence>
<accession>K0KN23</accession>
<evidence type="ECO:0000256" key="5">
    <source>
        <dbReference type="RuleBase" id="RU361235"/>
    </source>
</evidence>
<dbReference type="SUPFAM" id="SSF53474">
    <property type="entry name" value="alpha/beta-Hydrolases"/>
    <property type="match status" value="1"/>
</dbReference>
<evidence type="ECO:0000256" key="3">
    <source>
        <dbReference type="ARBA" id="ARBA00022801"/>
    </source>
</evidence>
<evidence type="ECO:0000256" key="2">
    <source>
        <dbReference type="ARBA" id="ARBA00005964"/>
    </source>
</evidence>
<feature type="chain" id="PRO_5005137203" description="Carboxylic ester hydrolase" evidence="5">
    <location>
        <begin position="21"/>
        <end position="571"/>
    </location>
</feature>
<keyword evidence="4" id="KW-0443">Lipid metabolism</keyword>
<feature type="signal peptide" evidence="5">
    <location>
        <begin position="1"/>
        <end position="20"/>
    </location>
</feature>
<comment type="caution">
    <text evidence="7">The sequence shown here is derived from an EMBL/GenBank/DDBJ whole genome shotgun (WGS) entry which is preliminary data.</text>
</comment>
<dbReference type="InterPro" id="IPR019819">
    <property type="entry name" value="Carboxylesterase_B_CS"/>
</dbReference>
<dbReference type="InterPro" id="IPR029058">
    <property type="entry name" value="AB_hydrolase_fold"/>
</dbReference>
<feature type="domain" description="Carboxylesterase type B" evidence="6">
    <location>
        <begin position="29"/>
        <end position="540"/>
    </location>
</feature>
<dbReference type="InParanoid" id="K0KN23"/>
<dbReference type="PROSITE" id="PS00941">
    <property type="entry name" value="CARBOXYLESTERASE_B_2"/>
    <property type="match status" value="1"/>
</dbReference>
<dbReference type="STRING" id="1206466.K0KN23"/>
<dbReference type="HOGENOM" id="CLU_006586_10_6_1"/>
<evidence type="ECO:0000313" key="8">
    <source>
        <dbReference type="Proteomes" id="UP000009328"/>
    </source>
</evidence>
<evidence type="ECO:0000256" key="4">
    <source>
        <dbReference type="ARBA" id="ARBA00022963"/>
    </source>
</evidence>
<keyword evidence="4" id="KW-0442">Lipid degradation</keyword>
<dbReference type="Pfam" id="PF00135">
    <property type="entry name" value="COesterase"/>
    <property type="match status" value="1"/>
</dbReference>
<gene>
    <name evidence="7" type="ORF">BN7_2298</name>
</gene>
<comment type="similarity">
    <text evidence="2 5">Belongs to the type-B carboxylesterase/lipase family.</text>
</comment>
<dbReference type="InterPro" id="IPR050654">
    <property type="entry name" value="AChE-related_enzymes"/>
</dbReference>
<dbReference type="eggNOG" id="KOG4389">
    <property type="taxonomic scope" value="Eukaryota"/>
</dbReference>
<dbReference type="EMBL" id="CAIF01000051">
    <property type="protein sequence ID" value="CCH42754.1"/>
    <property type="molecule type" value="Genomic_DNA"/>
</dbReference>
<evidence type="ECO:0000313" key="7">
    <source>
        <dbReference type="EMBL" id="CCH42754.1"/>
    </source>
</evidence>
<dbReference type="AlphaFoldDB" id="K0KN23"/>
<keyword evidence="5" id="KW-0732">Signal</keyword>
<dbReference type="InterPro" id="IPR002018">
    <property type="entry name" value="CarbesteraseB"/>
</dbReference>
<dbReference type="GO" id="GO:0004806">
    <property type="term" value="F:triacylglycerol lipase activity"/>
    <property type="evidence" value="ECO:0007669"/>
    <property type="project" value="UniProtKB-EC"/>
</dbReference>
<keyword evidence="8" id="KW-1185">Reference proteome</keyword>
<dbReference type="InterPro" id="IPR019826">
    <property type="entry name" value="Carboxylesterase_B_AS"/>
</dbReference>
<dbReference type="PROSITE" id="PS00122">
    <property type="entry name" value="CARBOXYLESTERASE_B_1"/>
    <property type="match status" value="1"/>
</dbReference>
<name>K0KN23_WICCF</name>
<keyword evidence="3 5" id="KW-0378">Hydrolase</keyword>
<proteinExistence type="inferred from homology"/>
<evidence type="ECO:0000256" key="1">
    <source>
        <dbReference type="ARBA" id="ARBA00001024"/>
    </source>
</evidence>
<comment type="catalytic activity">
    <reaction evidence="1">
        <text>a triacylglycerol + H2O = a diacylglycerol + a fatty acid + H(+)</text>
        <dbReference type="Rhea" id="RHEA:12044"/>
        <dbReference type="ChEBI" id="CHEBI:15377"/>
        <dbReference type="ChEBI" id="CHEBI:15378"/>
        <dbReference type="ChEBI" id="CHEBI:17855"/>
        <dbReference type="ChEBI" id="CHEBI:18035"/>
        <dbReference type="ChEBI" id="CHEBI:28868"/>
        <dbReference type="EC" id="3.1.1.3"/>
    </reaction>
</comment>
<dbReference type="Gene3D" id="3.40.50.1820">
    <property type="entry name" value="alpha/beta hydrolase"/>
    <property type="match status" value="1"/>
</dbReference>
<sequence length="571" mass="64431">MNWYLLYPCIILYLSILSNASSIIQKVHTPIVKLQNGTISGNHLPRFNQDVFLGIPFAEPPINELRFQPPQSYNTTWSGIKSFTEYGDACYSATKSVSNATQSEDCLTLNVVKPHGYYGEKLPVVIWIHGGSFDHLSSSYSLFNGSFIVQQSEILRKPILFVSFNYRLNGFGFLNSNEIVEKGWTNIGLRDQIKAVEWVHENIESFGGDPNHLVLWGESAGGKSVGRLLNNNKYLGPYIKGGILESGANVFVNVQKGVTTSNQESFDNVVRYFNCESNYNNTDALSCLQKVDADDLRKAFNISNGIISREFKFPSIDNDVVPDSGYNTVKAGNTTWNVPLLIGTNSDEGSYFTNVSIGSVQESKDYLRTLYPNLKSNSIDKLIALYPNKPGTITPTDPNYAKGPIKYPDSIGDQYKTLTTLNSDVLYIAATKITAQAYVNLNQPVYKYRFNIPNLETNGEDYYKGSTHGQEVQYVFNNNESLKKSNEVNNKVYGISDTLSKLWIFFINDLNPNPRSHSERRGFEVEVPEWPLYNDGEQQVVFDLKGFYVERDIHRIEQFEFIESIIHELDG</sequence>
<reference evidence="7 8" key="1">
    <citation type="journal article" date="2012" name="Eukaryot. Cell">
        <title>Draft genome sequence of Wickerhamomyces ciferrii NRRL Y-1031 F-60-10.</title>
        <authorList>
            <person name="Schneider J."/>
            <person name="Andrea H."/>
            <person name="Blom J."/>
            <person name="Jaenicke S."/>
            <person name="Ruckert C."/>
            <person name="Schorsch C."/>
            <person name="Szczepanowski R."/>
            <person name="Farwick M."/>
            <person name="Goesmann A."/>
            <person name="Puhler A."/>
            <person name="Schaffer S."/>
            <person name="Tauch A."/>
            <person name="Kohler T."/>
            <person name="Brinkrolf K."/>
        </authorList>
    </citation>
    <scope>NUCLEOTIDE SEQUENCE [LARGE SCALE GENOMIC DNA]</scope>
    <source>
        <strain evidence="8">ATCC 14091 / BCRC 22168 / CBS 111 / JCM 3599 / NBRC 0793 / NRRL Y-1031 F-60-10</strain>
    </source>
</reference>